<dbReference type="SUPFAM" id="SSF53850">
    <property type="entry name" value="Periplasmic binding protein-like II"/>
    <property type="match status" value="1"/>
</dbReference>
<gene>
    <name evidence="5" type="ORF">PSU4_52410</name>
</gene>
<organism evidence="5 6">
    <name type="scientific">Pseudonocardia sulfidoxydans NBRC 16205</name>
    <dbReference type="NCBI Taxonomy" id="1223511"/>
    <lineage>
        <taxon>Bacteria</taxon>
        <taxon>Bacillati</taxon>
        <taxon>Actinomycetota</taxon>
        <taxon>Actinomycetes</taxon>
        <taxon>Pseudonocardiales</taxon>
        <taxon>Pseudonocardiaceae</taxon>
        <taxon>Pseudonocardia</taxon>
    </lineage>
</organism>
<dbReference type="PROSITE" id="PS51318">
    <property type="entry name" value="TAT"/>
    <property type="match status" value="1"/>
</dbReference>
<keyword evidence="6" id="KW-1185">Reference proteome</keyword>
<dbReference type="RefSeq" id="WP_147114012.1">
    <property type="nucleotide sequence ID" value="NZ_BJVJ01000083.1"/>
</dbReference>
<comment type="similarity">
    <text evidence="2">Belongs to the bacterial solute-binding protein SsuA/TauA family.</text>
</comment>
<reference evidence="5 6" key="1">
    <citation type="submission" date="2019-07" db="EMBL/GenBank/DDBJ databases">
        <title>Whole genome shotgun sequence of Pseudonocardia sulfidoxydans NBRC 16205.</title>
        <authorList>
            <person name="Hosoyama A."/>
            <person name="Uohara A."/>
            <person name="Ohji S."/>
            <person name="Ichikawa N."/>
        </authorList>
    </citation>
    <scope>NUCLEOTIDE SEQUENCE [LARGE SCALE GENOMIC DNA]</scope>
    <source>
        <strain evidence="5 6">NBRC 16205</strain>
    </source>
</reference>
<evidence type="ECO:0000313" key="6">
    <source>
        <dbReference type="Proteomes" id="UP000321685"/>
    </source>
</evidence>
<keyword evidence="3" id="KW-0732">Signal</keyword>
<sequence length="337" mass="35847">MVRTPAAAQRPLSRRGFLGAAAALGAGLTLSGCGGGNAAPPGGVSVLAFQPPSLGAFLPAIIMARGIDRDHGLPIRFSFTTPDNYNTEFFAGHHDVGGSAALLSEALRTERQVDVTYLFNLFDYFSAVVTSDPGIRSLTDLPGRRLAAATGTTNHAMFEWFARRNGLDLDEVELMNQTPAGLSTMALIGRTDATEIWEPAYTSLRARKPDIRAIDIGLDNWKSEFGTDVIPYLGLAARGEWAAAHPDEARTLFAIYRDAAQYTTTQPADAAAVIAAASPNGKAATLQKLIEDPTRLKLHVAPAASMVRDIAAVFDAGRSTGYLTRTPPDSIVYKGLS</sequence>
<accession>A0A511DPK6</accession>
<dbReference type="Proteomes" id="UP000321685">
    <property type="component" value="Unassembled WGS sequence"/>
</dbReference>
<feature type="domain" description="SsuA/THI5-like" evidence="4">
    <location>
        <begin position="71"/>
        <end position="270"/>
    </location>
</feature>
<dbReference type="InterPro" id="IPR006311">
    <property type="entry name" value="TAT_signal"/>
</dbReference>
<dbReference type="NCBIfam" id="TIGR01409">
    <property type="entry name" value="TAT_signal_seq"/>
    <property type="match status" value="1"/>
</dbReference>
<dbReference type="OrthoDB" id="5348911at2"/>
<dbReference type="InterPro" id="IPR019546">
    <property type="entry name" value="TAT_signal_bac_arc"/>
</dbReference>
<evidence type="ECO:0000256" key="2">
    <source>
        <dbReference type="ARBA" id="ARBA00010742"/>
    </source>
</evidence>
<dbReference type="Pfam" id="PF09084">
    <property type="entry name" value="NMT1"/>
    <property type="match status" value="1"/>
</dbReference>
<evidence type="ECO:0000256" key="1">
    <source>
        <dbReference type="ARBA" id="ARBA00004418"/>
    </source>
</evidence>
<dbReference type="EMBL" id="BJVJ01000083">
    <property type="protein sequence ID" value="GEL26287.1"/>
    <property type="molecule type" value="Genomic_DNA"/>
</dbReference>
<evidence type="ECO:0000313" key="5">
    <source>
        <dbReference type="EMBL" id="GEL26287.1"/>
    </source>
</evidence>
<dbReference type="GO" id="GO:0042597">
    <property type="term" value="C:periplasmic space"/>
    <property type="evidence" value="ECO:0007669"/>
    <property type="project" value="UniProtKB-SubCell"/>
</dbReference>
<dbReference type="PANTHER" id="PTHR30024:SF47">
    <property type="entry name" value="TAURINE-BINDING PERIPLASMIC PROTEIN"/>
    <property type="match status" value="1"/>
</dbReference>
<dbReference type="PROSITE" id="PS51257">
    <property type="entry name" value="PROKAR_LIPOPROTEIN"/>
    <property type="match status" value="1"/>
</dbReference>
<protein>
    <recommendedName>
        <fullName evidence="4">SsuA/THI5-like domain-containing protein</fullName>
    </recommendedName>
</protein>
<dbReference type="InterPro" id="IPR015168">
    <property type="entry name" value="SsuA/THI5"/>
</dbReference>
<name>A0A511DPK6_9PSEU</name>
<dbReference type="AlphaFoldDB" id="A0A511DPK6"/>
<dbReference type="Gene3D" id="3.40.190.10">
    <property type="entry name" value="Periplasmic binding protein-like II"/>
    <property type="match status" value="1"/>
</dbReference>
<proteinExistence type="inferred from homology"/>
<comment type="subcellular location">
    <subcellularLocation>
        <location evidence="1">Periplasm</location>
    </subcellularLocation>
</comment>
<evidence type="ECO:0000256" key="3">
    <source>
        <dbReference type="ARBA" id="ARBA00022729"/>
    </source>
</evidence>
<dbReference type="PANTHER" id="PTHR30024">
    <property type="entry name" value="ALIPHATIC SULFONATES-BINDING PROTEIN-RELATED"/>
    <property type="match status" value="1"/>
</dbReference>
<evidence type="ECO:0000259" key="4">
    <source>
        <dbReference type="Pfam" id="PF09084"/>
    </source>
</evidence>
<comment type="caution">
    <text evidence="5">The sequence shown here is derived from an EMBL/GenBank/DDBJ whole genome shotgun (WGS) entry which is preliminary data.</text>
</comment>